<dbReference type="InterPro" id="IPR006171">
    <property type="entry name" value="TOPRIM_dom"/>
</dbReference>
<dbReference type="Pfam" id="PF01751">
    <property type="entry name" value="Toprim"/>
    <property type="match status" value="1"/>
</dbReference>
<keyword evidence="7 10" id="KW-0799">Topoisomerase</keyword>
<dbReference type="InterPro" id="IPR020568">
    <property type="entry name" value="Ribosomal_Su5_D2-typ_SF"/>
</dbReference>
<dbReference type="PANTHER" id="PTHR45866:SF1">
    <property type="entry name" value="DNA GYRASE SUBUNIT B, MITOCHONDRIAL"/>
    <property type="match status" value="1"/>
</dbReference>
<dbReference type="STRING" id="1703779.AMJ83_09955"/>
<feature type="site" description="Interaction with DNA" evidence="10">
    <location>
        <position position="457"/>
    </location>
</feature>
<feature type="domain" description="Toprim" evidence="11">
    <location>
        <begin position="423"/>
        <end position="538"/>
    </location>
</feature>
<comment type="miscellaneous">
    <text evidence="10">Few gyrases are as efficient as E.coli at forming negative supercoils. Not all organisms have 2 type II topoisomerases; in organisms with a single type II topoisomerase this enzyme also has to decatenate newly replicated chromosomes.</text>
</comment>
<reference evidence="12 13" key="1">
    <citation type="journal article" date="2015" name="Microbiome">
        <title>Genomic resolution of linkages in carbon, nitrogen, and sulfur cycling among widespread estuary sediment bacteria.</title>
        <authorList>
            <person name="Baker B.J."/>
            <person name="Lazar C.S."/>
            <person name="Teske A.P."/>
            <person name="Dick G.J."/>
        </authorList>
    </citation>
    <scope>NUCLEOTIDE SEQUENCE [LARGE SCALE GENOMIC DNA]</scope>
    <source>
        <strain evidence="12">SM23_42</strain>
    </source>
</reference>
<gene>
    <name evidence="10 12" type="primary">gyrB</name>
    <name evidence="12" type="ORF">AMJ83_09955</name>
</gene>
<dbReference type="GO" id="GO:0005737">
    <property type="term" value="C:cytoplasm"/>
    <property type="evidence" value="ECO:0007669"/>
    <property type="project" value="UniProtKB-SubCell"/>
</dbReference>
<evidence type="ECO:0000256" key="6">
    <source>
        <dbReference type="ARBA" id="ARBA00022842"/>
    </source>
</evidence>
<dbReference type="NCBIfam" id="TIGR01059">
    <property type="entry name" value="gyrB"/>
    <property type="match status" value="1"/>
</dbReference>
<dbReference type="AlphaFoldDB" id="A0A0S8FSI2"/>
<comment type="function">
    <text evidence="10">A type II topoisomerase that negatively supercoils closed circular double-stranded (ds) DNA in an ATP-dependent manner to modulate DNA topology and maintain chromosomes in an underwound state. Negative supercoiling favors strand separation, and DNA replication, transcription, recombination and repair, all of which involve strand separation. Also able to catalyze the interconversion of other topological isomers of dsDNA rings, including catenanes and knotted rings. Type II topoisomerases break and join 2 DNA strands simultaneously in an ATP-dependent manner.</text>
</comment>
<dbReference type="GO" id="GO:0005524">
    <property type="term" value="F:ATP binding"/>
    <property type="evidence" value="ECO:0007669"/>
    <property type="project" value="UniProtKB-UniRule"/>
</dbReference>
<dbReference type="SMART" id="SM00433">
    <property type="entry name" value="TOP2c"/>
    <property type="match status" value="1"/>
</dbReference>
<dbReference type="InterPro" id="IPR002288">
    <property type="entry name" value="DNA_gyrase_B_C"/>
</dbReference>
<evidence type="ECO:0000256" key="5">
    <source>
        <dbReference type="ARBA" id="ARBA00022840"/>
    </source>
</evidence>
<evidence type="ECO:0000256" key="9">
    <source>
        <dbReference type="ARBA" id="ARBA00023235"/>
    </source>
</evidence>
<evidence type="ECO:0000256" key="1">
    <source>
        <dbReference type="ARBA" id="ARBA00000185"/>
    </source>
</evidence>
<dbReference type="Pfam" id="PF00204">
    <property type="entry name" value="DNA_gyraseB"/>
    <property type="match status" value="1"/>
</dbReference>
<dbReference type="EC" id="5.6.2.2" evidence="10"/>
<dbReference type="Pfam" id="PF00986">
    <property type="entry name" value="DNA_gyraseB_C"/>
    <property type="match status" value="1"/>
</dbReference>
<dbReference type="EMBL" id="LJUJ01000027">
    <property type="protein sequence ID" value="KPK62747.1"/>
    <property type="molecule type" value="Genomic_DNA"/>
</dbReference>
<evidence type="ECO:0000256" key="8">
    <source>
        <dbReference type="ARBA" id="ARBA00023125"/>
    </source>
</evidence>
<keyword evidence="6 10" id="KW-0460">Magnesium</keyword>
<sequence length="639" mass="72302">MRGKKEDKNKRSNEYDASKIQVLKGLEAVRRRPAMYIGDVSIRGLHHLIFEVVDNGIDEALAGVCDHINVKIDKNIVEVEDNGRGIPTDTHPVQKKSALEVVMTMLHAGGKFDDKVYSISGGLHGVGVSAVNALCEWLDVEVYRNGKIYYQSYERGEPKVPVKTRGKTKKTGTRIRFKADDSIFRKVEFKKEIISQRLRELAFLNKGLKIDFEDTASKTKERYLSRGGVLDLVKYLDSGRTRLHKPVYFADTKEDIGIEVALEYNDSYLENIFTFANTINTHEGGTHLIGFKSALTRTLNDYARRHNQLKDNISLAGEDTREGLTAVVSIKIKNPQFEGQTKTKLGNAEAKGAVESLVNERLSAYLEETPRIANVVMSKVVSAARSREAARKARELTRRKSLIDSESLPGKLADCSSTNPDECEIFVVEGDSAGGSAKQGRDRRFQAILPLRGKILNVEKSGLNKILSNNEIRTLISAIGCGIGDDDFNISKVRYKKIVIMTDADVDGAHIRTLLLTFFFRFMKDLIDGGIIYIAQPPLYRIRHDKTHEYLFSDEDLQRFLKKHTQKKYDIQRYKGLGEMNPEQLWQTTMDPEKRILKKVTMEDAAEADRLFSILMGGEVEPRRRFIEENARYVENLDV</sequence>
<dbReference type="FunFam" id="3.30.565.10:FF:000002">
    <property type="entry name" value="DNA gyrase subunit B"/>
    <property type="match status" value="1"/>
</dbReference>
<evidence type="ECO:0000256" key="10">
    <source>
        <dbReference type="HAMAP-Rule" id="MF_01898"/>
    </source>
</evidence>
<keyword evidence="5 10" id="KW-0067">ATP-binding</keyword>
<dbReference type="GO" id="GO:0003677">
    <property type="term" value="F:DNA binding"/>
    <property type="evidence" value="ECO:0007669"/>
    <property type="project" value="UniProtKB-KW"/>
</dbReference>
<comment type="caution">
    <text evidence="12">The sequence shown here is derived from an EMBL/GenBank/DDBJ whole genome shotgun (WGS) entry which is preliminary data.</text>
</comment>
<evidence type="ECO:0000256" key="4">
    <source>
        <dbReference type="ARBA" id="ARBA00022741"/>
    </source>
</evidence>
<dbReference type="CDD" id="cd03366">
    <property type="entry name" value="TOPRIM_TopoIIA_GyrB"/>
    <property type="match status" value="1"/>
</dbReference>
<feature type="binding site" evidence="10">
    <location>
        <position position="503"/>
    </location>
    <ligand>
        <name>Mg(2+)</name>
        <dbReference type="ChEBI" id="CHEBI:18420"/>
        <label>1</label>
        <note>catalytic</note>
    </ligand>
</feature>
<dbReference type="FunFam" id="3.40.50.670:FF:000002">
    <property type="entry name" value="DNA gyrase subunit B"/>
    <property type="match status" value="1"/>
</dbReference>
<dbReference type="Gene3D" id="3.40.50.670">
    <property type="match status" value="1"/>
</dbReference>
<dbReference type="GO" id="GO:0006261">
    <property type="term" value="P:DNA-templated DNA replication"/>
    <property type="evidence" value="ECO:0007669"/>
    <property type="project" value="UniProtKB-UniRule"/>
</dbReference>
<organism evidence="12 13">
    <name type="scientific">candidate division WOR_3 bacterium SM23_42</name>
    <dbReference type="NCBI Taxonomy" id="1703779"/>
    <lineage>
        <taxon>Bacteria</taxon>
        <taxon>Bacteria division WOR-3</taxon>
    </lineage>
</organism>
<dbReference type="Pfam" id="PF02518">
    <property type="entry name" value="HATPase_c"/>
    <property type="match status" value="1"/>
</dbReference>
<dbReference type="Gene3D" id="3.30.565.10">
    <property type="entry name" value="Histidine kinase-like ATPase, C-terminal domain"/>
    <property type="match status" value="1"/>
</dbReference>
<dbReference type="InterPro" id="IPR014721">
    <property type="entry name" value="Ribsml_uS5_D2-typ_fold_subgr"/>
</dbReference>
<protein>
    <recommendedName>
        <fullName evidence="10">DNA gyrase subunit B</fullName>
        <ecNumber evidence="10">5.6.2.2</ecNumber>
    </recommendedName>
</protein>
<dbReference type="CDD" id="cd00822">
    <property type="entry name" value="TopoII_Trans_DNA_gyrase"/>
    <property type="match status" value="1"/>
</dbReference>
<dbReference type="CDD" id="cd16928">
    <property type="entry name" value="HATPase_GyrB-like"/>
    <property type="match status" value="1"/>
</dbReference>
<dbReference type="PANTHER" id="PTHR45866">
    <property type="entry name" value="DNA GYRASE/TOPOISOMERASE SUBUNIT B"/>
    <property type="match status" value="1"/>
</dbReference>
<evidence type="ECO:0000259" key="11">
    <source>
        <dbReference type="PROSITE" id="PS50880"/>
    </source>
</evidence>
<dbReference type="InterPro" id="IPR013759">
    <property type="entry name" value="Topo_IIA_B_C"/>
</dbReference>
<dbReference type="PROSITE" id="PS50880">
    <property type="entry name" value="TOPRIM"/>
    <property type="match status" value="1"/>
</dbReference>
<dbReference type="HAMAP" id="MF_01898">
    <property type="entry name" value="GyrB"/>
    <property type="match status" value="1"/>
</dbReference>
<dbReference type="InterPro" id="IPR003594">
    <property type="entry name" value="HATPase_dom"/>
</dbReference>
<dbReference type="SUPFAM" id="SSF56719">
    <property type="entry name" value="Type II DNA topoisomerase"/>
    <property type="match status" value="1"/>
</dbReference>
<evidence type="ECO:0000256" key="7">
    <source>
        <dbReference type="ARBA" id="ARBA00023029"/>
    </source>
</evidence>
<dbReference type="GO" id="GO:0034335">
    <property type="term" value="F:DNA negative supercoiling activity"/>
    <property type="evidence" value="ECO:0007669"/>
    <property type="project" value="UniProtKB-ARBA"/>
</dbReference>
<dbReference type="Proteomes" id="UP000051373">
    <property type="component" value="Unassembled WGS sequence"/>
</dbReference>
<evidence type="ECO:0000256" key="2">
    <source>
        <dbReference type="ARBA" id="ARBA00010708"/>
    </source>
</evidence>
<evidence type="ECO:0000256" key="3">
    <source>
        <dbReference type="ARBA" id="ARBA00022723"/>
    </source>
</evidence>
<proteinExistence type="inferred from homology"/>
<feature type="binding site" evidence="10">
    <location>
        <position position="429"/>
    </location>
    <ligand>
        <name>Mg(2+)</name>
        <dbReference type="ChEBI" id="CHEBI:18420"/>
        <label>1</label>
        <note>catalytic</note>
    </ligand>
</feature>
<dbReference type="NCBIfam" id="NF011501">
    <property type="entry name" value="PRK14939.1"/>
    <property type="match status" value="1"/>
</dbReference>
<accession>A0A0S8FSI2</accession>
<dbReference type="InterPro" id="IPR034160">
    <property type="entry name" value="TOPRIM_GyrB"/>
</dbReference>
<dbReference type="PRINTS" id="PR01159">
    <property type="entry name" value="DNAGYRASEB"/>
</dbReference>
<dbReference type="SUPFAM" id="SSF54211">
    <property type="entry name" value="Ribosomal protein S5 domain 2-like"/>
    <property type="match status" value="1"/>
</dbReference>
<comment type="catalytic activity">
    <reaction evidence="1 10">
        <text>ATP-dependent breakage, passage and rejoining of double-stranded DNA.</text>
        <dbReference type="EC" id="5.6.2.2"/>
    </reaction>
</comment>
<feature type="site" description="Interaction with DNA" evidence="10">
    <location>
        <position position="454"/>
    </location>
</feature>
<dbReference type="PRINTS" id="PR00418">
    <property type="entry name" value="TPI2FAMILY"/>
</dbReference>
<comment type="cofactor">
    <cofactor evidence="10">
        <name>Mg(2+)</name>
        <dbReference type="ChEBI" id="CHEBI:18420"/>
    </cofactor>
    <cofactor evidence="10">
        <name>Mn(2+)</name>
        <dbReference type="ChEBI" id="CHEBI:29035"/>
    </cofactor>
    <cofactor evidence="10">
        <name>Ca(2+)</name>
        <dbReference type="ChEBI" id="CHEBI:29108"/>
    </cofactor>
    <text evidence="10">Binds two Mg(2+) per subunit. The magnesium ions form salt bridges with both the protein and the DNA. Can also accept other divalent metal cations, such as Mn(2+) or Ca(2+).</text>
</comment>
<dbReference type="InterPro" id="IPR000565">
    <property type="entry name" value="Topo_IIA_B"/>
</dbReference>
<dbReference type="InterPro" id="IPR011557">
    <property type="entry name" value="GyrB"/>
</dbReference>
<comment type="subcellular location">
    <subcellularLocation>
        <location evidence="10">Cytoplasm</location>
    </subcellularLocation>
</comment>
<dbReference type="GO" id="GO:0006265">
    <property type="term" value="P:DNA topological change"/>
    <property type="evidence" value="ECO:0007669"/>
    <property type="project" value="UniProtKB-UniRule"/>
</dbReference>
<dbReference type="Gene3D" id="3.30.230.10">
    <property type="match status" value="1"/>
</dbReference>
<dbReference type="PATRIC" id="fig|1703779.3.peg.1562"/>
<keyword evidence="10" id="KW-0963">Cytoplasm</keyword>
<dbReference type="SMART" id="SM00387">
    <property type="entry name" value="HATPase_c"/>
    <property type="match status" value="1"/>
</dbReference>
<keyword evidence="8" id="KW-0238">DNA-binding</keyword>
<feature type="binding site" evidence="10">
    <location>
        <position position="505"/>
    </location>
    <ligand>
        <name>Mg(2+)</name>
        <dbReference type="ChEBI" id="CHEBI:18420"/>
        <label>2</label>
    </ligand>
</feature>
<comment type="similarity">
    <text evidence="2 10">Belongs to the type II topoisomerase GyrB family.</text>
</comment>
<dbReference type="NCBIfam" id="NF004189">
    <property type="entry name" value="PRK05644.1"/>
    <property type="match status" value="1"/>
</dbReference>
<dbReference type="InterPro" id="IPR001241">
    <property type="entry name" value="Topo_IIA"/>
</dbReference>
<evidence type="ECO:0000313" key="13">
    <source>
        <dbReference type="Proteomes" id="UP000051373"/>
    </source>
</evidence>
<dbReference type="InterPro" id="IPR013760">
    <property type="entry name" value="Topo_IIA-like_dom_sf"/>
</dbReference>
<dbReference type="GO" id="GO:0046872">
    <property type="term" value="F:metal ion binding"/>
    <property type="evidence" value="ECO:0007669"/>
    <property type="project" value="UniProtKB-KW"/>
</dbReference>
<dbReference type="SUPFAM" id="SSF55874">
    <property type="entry name" value="ATPase domain of HSP90 chaperone/DNA topoisomerase II/histidine kinase"/>
    <property type="match status" value="1"/>
</dbReference>
<dbReference type="PROSITE" id="PS00177">
    <property type="entry name" value="TOPOISOMERASE_II"/>
    <property type="match status" value="1"/>
</dbReference>
<keyword evidence="4 10" id="KW-0547">Nucleotide-binding</keyword>
<keyword evidence="3 10" id="KW-0479">Metal-binding</keyword>
<dbReference type="InterPro" id="IPR013506">
    <property type="entry name" value="Topo_IIA_bsu_dom2"/>
</dbReference>
<feature type="binding site" evidence="10">
    <location>
        <position position="503"/>
    </location>
    <ligand>
        <name>Mg(2+)</name>
        <dbReference type="ChEBI" id="CHEBI:18420"/>
        <label>2</label>
    </ligand>
</feature>
<dbReference type="FunFam" id="3.30.230.10:FF:000005">
    <property type="entry name" value="DNA gyrase subunit B"/>
    <property type="match status" value="1"/>
</dbReference>
<keyword evidence="9 10" id="KW-0413">Isomerase</keyword>
<name>A0A0S8FSI2_UNCW3</name>
<dbReference type="GO" id="GO:0005694">
    <property type="term" value="C:chromosome"/>
    <property type="evidence" value="ECO:0007669"/>
    <property type="project" value="InterPro"/>
</dbReference>
<evidence type="ECO:0000313" key="12">
    <source>
        <dbReference type="EMBL" id="KPK62747.1"/>
    </source>
</evidence>
<dbReference type="InterPro" id="IPR018522">
    <property type="entry name" value="TopoIIA_CS"/>
</dbReference>
<comment type="subunit">
    <text evidence="10">Heterotetramer, composed of two GyrA and two GyrB chains. In the heterotetramer, GyrA contains the active site tyrosine that forms a transient covalent intermediate with DNA, while GyrB binds cofactors and catalyzes ATP hydrolysis.</text>
</comment>
<dbReference type="InterPro" id="IPR036890">
    <property type="entry name" value="HATPase_C_sf"/>
</dbReference>